<keyword evidence="3 5" id="KW-0560">Oxidoreductase</keyword>
<dbReference type="KEGG" id="sre:PTSG_03942"/>
<keyword evidence="6" id="KW-0520">NAD</keyword>
<dbReference type="Gene3D" id="3.40.309.10">
    <property type="entry name" value="Aldehyde Dehydrogenase, Chain A, domain 2"/>
    <property type="match status" value="1"/>
</dbReference>
<evidence type="ECO:0000256" key="5">
    <source>
        <dbReference type="RuleBase" id="RU003345"/>
    </source>
</evidence>
<dbReference type="NCBIfam" id="TIGR01780">
    <property type="entry name" value="SSADH"/>
    <property type="match status" value="1"/>
</dbReference>
<dbReference type="UniPathway" id="UPA00733"/>
<evidence type="ECO:0000313" key="8">
    <source>
        <dbReference type="EMBL" id="EGD83333.1"/>
    </source>
</evidence>
<dbReference type="InterPro" id="IPR016162">
    <property type="entry name" value="Ald_DH_N"/>
</dbReference>
<evidence type="ECO:0000313" key="9">
    <source>
        <dbReference type="Proteomes" id="UP000007799"/>
    </source>
</evidence>
<reference evidence="8" key="1">
    <citation type="submission" date="2009-08" db="EMBL/GenBank/DDBJ databases">
        <title>Annotation of Salpingoeca rosetta.</title>
        <authorList>
            <consortium name="The Broad Institute Genome Sequencing Platform"/>
            <person name="Russ C."/>
            <person name="Cuomo C."/>
            <person name="Burger G."/>
            <person name="Gray M.W."/>
            <person name="Holland P.W.H."/>
            <person name="King N."/>
            <person name="Lang F.B.F."/>
            <person name="Roger A.J."/>
            <person name="Ruiz-Trillo I."/>
            <person name="Young S.K."/>
            <person name="Zeng Q."/>
            <person name="Gargeya S."/>
            <person name="Alvarado L."/>
            <person name="Berlin A."/>
            <person name="Chapman S.B."/>
            <person name="Chen Z."/>
            <person name="Freedman E."/>
            <person name="Gellesch M."/>
            <person name="Goldberg J."/>
            <person name="Griggs A."/>
            <person name="Gujja S."/>
            <person name="Heilman E."/>
            <person name="Heiman D."/>
            <person name="Howarth C."/>
            <person name="Mehta T."/>
            <person name="Neiman D."/>
            <person name="Pearson M."/>
            <person name="Roberts A."/>
            <person name="Saif S."/>
            <person name="Shea T."/>
            <person name="Shenoy N."/>
            <person name="Sisk P."/>
            <person name="Stolte C."/>
            <person name="Sykes S."/>
            <person name="White J."/>
            <person name="Yandava C."/>
            <person name="Haas B."/>
            <person name="Nusbaum C."/>
            <person name="Birren B."/>
        </authorList>
    </citation>
    <scope>NUCLEOTIDE SEQUENCE [LARGE SCALE GENOMIC DNA]</scope>
    <source>
        <strain evidence="8">ATCC 50818</strain>
    </source>
</reference>
<dbReference type="OrthoDB" id="310895at2759"/>
<dbReference type="GO" id="GO:0004777">
    <property type="term" value="F:succinate-semialdehyde dehydrogenase (NAD+) activity"/>
    <property type="evidence" value="ECO:0007669"/>
    <property type="project" value="UniProtKB-UniRule"/>
</dbReference>
<evidence type="ECO:0000256" key="1">
    <source>
        <dbReference type="ARBA" id="ARBA00005176"/>
    </source>
</evidence>
<dbReference type="PROSITE" id="PS00070">
    <property type="entry name" value="ALDEHYDE_DEHYDR_CYS"/>
    <property type="match status" value="1"/>
</dbReference>
<dbReference type="AlphaFoldDB" id="F2U7B6"/>
<dbReference type="InterPro" id="IPR016163">
    <property type="entry name" value="Ald_DH_C"/>
</dbReference>
<comment type="catalytic activity">
    <reaction evidence="6">
        <text>succinate semialdehyde + NAD(+) + H2O = succinate + NADH + 2 H(+)</text>
        <dbReference type="Rhea" id="RHEA:13217"/>
        <dbReference type="ChEBI" id="CHEBI:15377"/>
        <dbReference type="ChEBI" id="CHEBI:15378"/>
        <dbReference type="ChEBI" id="CHEBI:30031"/>
        <dbReference type="ChEBI" id="CHEBI:57540"/>
        <dbReference type="ChEBI" id="CHEBI:57706"/>
        <dbReference type="ChEBI" id="CHEBI:57945"/>
        <dbReference type="EC" id="1.2.1.24"/>
    </reaction>
</comment>
<dbReference type="CDD" id="cd07103">
    <property type="entry name" value="ALDH_F5_SSADH_GabD"/>
    <property type="match status" value="1"/>
</dbReference>
<feature type="active site" evidence="4">
    <location>
        <position position="244"/>
    </location>
</feature>
<name>F2U7B6_SALR5</name>
<dbReference type="InterPro" id="IPR016161">
    <property type="entry name" value="Ald_DH/histidinol_DH"/>
</dbReference>
<dbReference type="Pfam" id="PF00171">
    <property type="entry name" value="Aldedh"/>
    <property type="match status" value="1"/>
</dbReference>
<dbReference type="STRING" id="946362.F2U7B6"/>
<dbReference type="FunFam" id="3.40.605.10:FF:000005">
    <property type="entry name" value="Succinate-semialdehyde dehydrogenase I"/>
    <property type="match status" value="1"/>
</dbReference>
<dbReference type="PANTHER" id="PTHR43353:SF5">
    <property type="entry name" value="SUCCINATE-SEMIALDEHYDE DEHYDROGENASE, MITOCHONDRIAL"/>
    <property type="match status" value="1"/>
</dbReference>
<dbReference type="EC" id="1.2.1.24" evidence="6"/>
<comment type="similarity">
    <text evidence="2 5">Belongs to the aldehyde dehydrogenase family.</text>
</comment>
<dbReference type="GO" id="GO:0005739">
    <property type="term" value="C:mitochondrion"/>
    <property type="evidence" value="ECO:0007669"/>
    <property type="project" value="UniProtKB-SubCell"/>
</dbReference>
<protein>
    <recommendedName>
        <fullName evidence="6">Succinate-semialdehyde dehydrogenase</fullName>
        <ecNumber evidence="6">1.2.1.24</ecNumber>
    </recommendedName>
</protein>
<dbReference type="InParanoid" id="F2U7B6"/>
<comment type="subcellular location">
    <subcellularLocation>
        <location evidence="6">Mitochondrion</location>
    </subcellularLocation>
</comment>
<keyword evidence="6" id="KW-0496">Mitochondrion</keyword>
<dbReference type="FunCoup" id="F2U7B6">
    <property type="interactions" value="571"/>
</dbReference>
<dbReference type="InterPro" id="IPR050740">
    <property type="entry name" value="Aldehyde_DH_Superfamily"/>
</dbReference>
<evidence type="ECO:0000256" key="3">
    <source>
        <dbReference type="ARBA" id="ARBA00023002"/>
    </source>
</evidence>
<comment type="subunit">
    <text evidence="6">Homotetramer.</text>
</comment>
<dbReference type="InterPro" id="IPR016160">
    <property type="entry name" value="Ald_DH_CS_CYS"/>
</dbReference>
<dbReference type="FunFam" id="3.40.309.10:FF:000004">
    <property type="entry name" value="Succinate-semialdehyde dehydrogenase I"/>
    <property type="match status" value="1"/>
</dbReference>
<dbReference type="Gene3D" id="3.40.605.10">
    <property type="entry name" value="Aldehyde Dehydrogenase, Chain A, domain 1"/>
    <property type="match status" value="1"/>
</dbReference>
<proteinExistence type="inferred from homology"/>
<dbReference type="Proteomes" id="UP000007799">
    <property type="component" value="Unassembled WGS sequence"/>
</dbReference>
<comment type="pathway">
    <text evidence="1 6">Amino-acid degradation; 4-aminobutanoate degradation.</text>
</comment>
<accession>F2U7B6</accession>
<dbReference type="OMA" id="VAACFRF"/>
<dbReference type="EMBL" id="GL832963">
    <property type="protein sequence ID" value="EGD83333.1"/>
    <property type="molecule type" value="Genomic_DNA"/>
</dbReference>
<dbReference type="InterPro" id="IPR010102">
    <property type="entry name" value="Succ_semiAld_DH"/>
</dbReference>
<dbReference type="InterPro" id="IPR029510">
    <property type="entry name" value="Ald_DH_CS_GLU"/>
</dbReference>
<evidence type="ECO:0000256" key="2">
    <source>
        <dbReference type="ARBA" id="ARBA00009986"/>
    </source>
</evidence>
<dbReference type="InterPro" id="IPR015590">
    <property type="entry name" value="Aldehyde_DH_dom"/>
</dbReference>
<sequence>MHPTVFSEPQPHTFTVFNPSTQESLAHVPDSSLEQTRNIIDRSLHAFSSWRHKTARERSQLLRKWADLLTHNTDYLAGVMTLEQGKPLAEARGEVTYGTSFVYWFAEEAIRSYGDVHPPMAPNQRIMVWKQPVGVAACITPWNFPLAMITRKAGAALAAGCTMIVKPSAETPLTALAMAELAYQAGIPEDVLPVITASHETSPTVGKELATNPKVSKLSFTGSTAVGKQLLGLAANNVKRVSMELGGNAPFIVFDDADIDAAVSGAIASKFRNAGQTCVCANRFFVQSGVYDEFMTKLKREIEKLPVGDGFKDGVAIGPLINEAAVRNVTRLVIDAQRHGARILAGGMKHPLGGNFFYPTLVADVKAQSQLFCEEIFGPIAAVSKFTSDDDIVRMANSTHAGLVAYFYSQDLRRIWKTAELLEYGMVGVNTGIISTEVAPFGGVKESGMGREGSRYGMAEYEELKYVLLDMGKQFGETTQQ</sequence>
<dbReference type="PROSITE" id="PS00687">
    <property type="entry name" value="ALDEHYDE_DEHYDR_GLU"/>
    <property type="match status" value="1"/>
</dbReference>
<keyword evidence="9" id="KW-1185">Reference proteome</keyword>
<dbReference type="SUPFAM" id="SSF53720">
    <property type="entry name" value="ALDH-like"/>
    <property type="match status" value="1"/>
</dbReference>
<organism evidence="9">
    <name type="scientific">Salpingoeca rosetta (strain ATCC 50818 / BSB-021)</name>
    <dbReference type="NCBI Taxonomy" id="946362"/>
    <lineage>
        <taxon>Eukaryota</taxon>
        <taxon>Choanoflagellata</taxon>
        <taxon>Craspedida</taxon>
        <taxon>Salpingoecidae</taxon>
        <taxon>Salpingoeca</taxon>
    </lineage>
</organism>
<gene>
    <name evidence="8" type="ORF">PTSG_03942</name>
</gene>
<dbReference type="PANTHER" id="PTHR43353">
    <property type="entry name" value="SUCCINATE-SEMIALDEHYDE DEHYDROGENASE, MITOCHONDRIAL"/>
    <property type="match status" value="1"/>
</dbReference>
<feature type="domain" description="Aldehyde dehydrogenase" evidence="7">
    <location>
        <begin position="9"/>
        <end position="467"/>
    </location>
</feature>
<dbReference type="RefSeq" id="XP_004994837.1">
    <property type="nucleotide sequence ID" value="XM_004994780.1"/>
</dbReference>
<dbReference type="eggNOG" id="KOG2451">
    <property type="taxonomic scope" value="Eukaryota"/>
</dbReference>
<evidence type="ECO:0000256" key="4">
    <source>
        <dbReference type="PROSITE-ProRule" id="PRU10007"/>
    </source>
</evidence>
<dbReference type="GeneID" id="16075418"/>
<evidence type="ECO:0000256" key="6">
    <source>
        <dbReference type="RuleBase" id="RU365091"/>
    </source>
</evidence>
<evidence type="ECO:0000259" key="7">
    <source>
        <dbReference type="Pfam" id="PF00171"/>
    </source>
</evidence>
<dbReference type="GO" id="GO:0009450">
    <property type="term" value="P:gamma-aminobutyric acid catabolic process"/>
    <property type="evidence" value="ECO:0007669"/>
    <property type="project" value="UniProtKB-UniRule"/>
</dbReference>